<accession>A0A2G8SPP1</accession>
<name>A0A2G8SPP1_9APHY</name>
<keyword evidence="4" id="KW-1185">Reference proteome</keyword>
<dbReference type="AlphaFoldDB" id="A0A2G8SPP1"/>
<protein>
    <submittedName>
        <fullName evidence="3">Uncharacterized protein</fullName>
    </submittedName>
</protein>
<dbReference type="PANTHER" id="PTHR10309:SF0">
    <property type="entry name" value="MANNOSE-6-PHOSPHATE ISOMERASE"/>
    <property type="match status" value="1"/>
</dbReference>
<dbReference type="PANTHER" id="PTHR10309">
    <property type="entry name" value="MANNOSE-6-PHOSPHATE ISOMERASE"/>
    <property type="match status" value="1"/>
</dbReference>
<dbReference type="OrthoDB" id="6605218at2759"/>
<proteinExistence type="predicted"/>
<organism evidence="3 4">
    <name type="scientific">Ganoderma sinense ZZ0214-1</name>
    <dbReference type="NCBI Taxonomy" id="1077348"/>
    <lineage>
        <taxon>Eukaryota</taxon>
        <taxon>Fungi</taxon>
        <taxon>Dikarya</taxon>
        <taxon>Basidiomycota</taxon>
        <taxon>Agaricomycotina</taxon>
        <taxon>Agaricomycetes</taxon>
        <taxon>Polyporales</taxon>
        <taxon>Polyporaceae</taxon>
        <taxon>Ganoderma</taxon>
    </lineage>
</organism>
<evidence type="ECO:0000259" key="1">
    <source>
        <dbReference type="Pfam" id="PF20511"/>
    </source>
</evidence>
<dbReference type="SUPFAM" id="SSF51182">
    <property type="entry name" value="RmlC-like cupins"/>
    <property type="match status" value="1"/>
</dbReference>
<reference evidence="3 4" key="1">
    <citation type="journal article" date="2015" name="Sci. Rep.">
        <title>Chromosome-level genome map provides insights into diverse defense mechanisms in the medicinal fungus Ganoderma sinense.</title>
        <authorList>
            <person name="Zhu Y."/>
            <person name="Xu J."/>
            <person name="Sun C."/>
            <person name="Zhou S."/>
            <person name="Xu H."/>
            <person name="Nelson D.R."/>
            <person name="Qian J."/>
            <person name="Song J."/>
            <person name="Luo H."/>
            <person name="Xiang L."/>
            <person name="Li Y."/>
            <person name="Xu Z."/>
            <person name="Ji A."/>
            <person name="Wang L."/>
            <person name="Lu S."/>
            <person name="Hayward A."/>
            <person name="Sun W."/>
            <person name="Li X."/>
            <person name="Schwartz D.C."/>
            <person name="Wang Y."/>
            <person name="Chen S."/>
        </authorList>
    </citation>
    <scope>NUCLEOTIDE SEQUENCE [LARGE SCALE GENOMIC DNA]</scope>
    <source>
        <strain evidence="3 4">ZZ0214-1</strain>
    </source>
</reference>
<feature type="domain" description="Phosphomannose isomerase type I catalytic" evidence="1">
    <location>
        <begin position="7"/>
        <end position="151"/>
    </location>
</feature>
<dbReference type="Gene3D" id="1.10.441.10">
    <property type="entry name" value="Phosphomannose Isomerase, domain 2"/>
    <property type="match status" value="1"/>
</dbReference>
<dbReference type="GO" id="GO:0009298">
    <property type="term" value="P:GDP-mannose biosynthetic process"/>
    <property type="evidence" value="ECO:0007669"/>
    <property type="project" value="UniProtKB-UniPathway"/>
</dbReference>
<evidence type="ECO:0000259" key="2">
    <source>
        <dbReference type="Pfam" id="PF20512"/>
    </source>
</evidence>
<evidence type="ECO:0000313" key="4">
    <source>
        <dbReference type="Proteomes" id="UP000230002"/>
    </source>
</evidence>
<evidence type="ECO:0000313" key="3">
    <source>
        <dbReference type="EMBL" id="PIL35741.1"/>
    </source>
</evidence>
<dbReference type="Gene3D" id="2.60.120.10">
    <property type="entry name" value="Jelly Rolls"/>
    <property type="match status" value="1"/>
</dbReference>
<sequence length="319" mass="35141">MSDRKHIIRLQAAIRQSDWGRQGSSSLAARLGPNAVGPGFRLDEGRCYGEICVGTHHNGPLTAHLFDSPSRSLLDLISTDTKAFLGEKLSDAQSSTTRIPYCVRILSIRKAVPLQAHPDLKGLAGQPRLSDPGNFIDANFHKPQIAIALGEPLCITRAQYIGEGRATVGHAEVDDHDTSFMGFVGFRPLEDIKAFLEKIPELVSAIEEPELVVKFTQSPSNELLKQVYAKLLNRGAEAREEVAAAVKKLQERMMQKGAYVLSSRESEFLFRLFMKVNAQYPGDVGVLATTFFMNFTKLRKGEALYIGADEVYAYLEGGT</sequence>
<dbReference type="InterPro" id="IPR011051">
    <property type="entry name" value="RmlC_Cupin_sf"/>
</dbReference>
<dbReference type="STRING" id="1077348.A0A2G8SPP1"/>
<dbReference type="UniPathway" id="UPA00126">
    <property type="reaction ID" value="UER00423"/>
</dbReference>
<dbReference type="GO" id="GO:0004476">
    <property type="term" value="F:mannose-6-phosphate isomerase activity"/>
    <property type="evidence" value="ECO:0007669"/>
    <property type="project" value="InterPro"/>
</dbReference>
<feature type="domain" description="Phosphomannose isomerase type I helical insertion" evidence="2">
    <location>
        <begin position="215"/>
        <end position="291"/>
    </location>
</feature>
<dbReference type="Pfam" id="PF20512">
    <property type="entry name" value="PMI_typeI_hel"/>
    <property type="match status" value="1"/>
</dbReference>
<comment type="caution">
    <text evidence="3">The sequence shown here is derived from an EMBL/GenBank/DDBJ whole genome shotgun (WGS) entry which is preliminary data.</text>
</comment>
<dbReference type="GO" id="GO:0005829">
    <property type="term" value="C:cytosol"/>
    <property type="evidence" value="ECO:0007669"/>
    <property type="project" value="TreeGrafter"/>
</dbReference>
<dbReference type="EMBL" id="AYKW01000003">
    <property type="protein sequence ID" value="PIL35741.1"/>
    <property type="molecule type" value="Genomic_DNA"/>
</dbReference>
<dbReference type="InterPro" id="IPR046458">
    <property type="entry name" value="PMI_typeI_hel"/>
</dbReference>
<dbReference type="InterPro" id="IPR016305">
    <property type="entry name" value="Mannose-6-P_Isomerase"/>
</dbReference>
<dbReference type="Proteomes" id="UP000230002">
    <property type="component" value="Unassembled WGS sequence"/>
</dbReference>
<dbReference type="GO" id="GO:0008270">
    <property type="term" value="F:zinc ion binding"/>
    <property type="evidence" value="ECO:0007669"/>
    <property type="project" value="InterPro"/>
</dbReference>
<dbReference type="InterPro" id="IPR046457">
    <property type="entry name" value="PMI_typeI_cat"/>
</dbReference>
<dbReference type="PRINTS" id="PR00714">
    <property type="entry name" value="MAN6PISMRASE"/>
</dbReference>
<gene>
    <name evidence="3" type="ORF">GSI_02471</name>
</gene>
<dbReference type="InterPro" id="IPR014710">
    <property type="entry name" value="RmlC-like_jellyroll"/>
</dbReference>
<dbReference type="Pfam" id="PF20511">
    <property type="entry name" value="PMI_typeI_cat"/>
    <property type="match status" value="1"/>
</dbReference>